<dbReference type="RefSeq" id="WP_131100755.1">
    <property type="nucleotide sequence ID" value="NZ_CP036455.1"/>
</dbReference>
<dbReference type="KEGG" id="strr:EKD16_21760"/>
<dbReference type="Proteomes" id="UP000292235">
    <property type="component" value="Chromosome"/>
</dbReference>
<feature type="region of interest" description="Disordered" evidence="1">
    <location>
        <begin position="210"/>
        <end position="260"/>
    </location>
</feature>
<evidence type="ECO:0000313" key="2">
    <source>
        <dbReference type="EMBL" id="QBI56106.1"/>
    </source>
</evidence>
<sequence length="354" mass="34490">MVLADRTRRGIPALARCRSVGRTLRRVGVLTGLAAAGWLLGGAAAVADDLPVPDPAPIAEAVSASASASASASVDEGETGAGIGGAVPGEAGRAAEAASAPAAGALGRVGRQGQAAVQSGVPALASATGAEGVADAAGAGAREVVETTARGTGEVVTGTVDTGRKVGGFADESLDDSRLAGAVSDRLAGGTDRIQDHLEQTIDEGPQAGLDGVAAALDPPRPDTGEGAPDLRGDRDSAERESTDGSAAEPAARTQRAPVADEAVAAAAAAAAGTAAQAHSADSADTGEPLAGTAWHENSDSTGTVSSSPVPAAPAGFLMSRGHTLRLVAQRVALPADPAVVVRYTADDPSFSPD</sequence>
<dbReference type="AlphaFoldDB" id="A0A4P6Q5T5"/>
<name>A0A4P6Q5T5_9ACTN</name>
<reference evidence="2 3" key="1">
    <citation type="submission" date="2019-02" db="EMBL/GenBank/DDBJ databases">
        <authorList>
            <person name="Khodamoradi S."/>
            <person name="Hahnke R.L."/>
            <person name="Kaempfer P."/>
            <person name="Schumann P."/>
            <person name="Rohde M."/>
            <person name="Steinert M."/>
            <person name="Luzhetskyy A."/>
            <person name="Wink J."/>
            <person name="Ruckert C."/>
        </authorList>
    </citation>
    <scope>NUCLEOTIDE SEQUENCE [LARGE SCALE GENOMIC DNA]</scope>
    <source>
        <strain evidence="2 3">M2</strain>
    </source>
</reference>
<protein>
    <submittedName>
        <fullName evidence="2">Uncharacterized protein</fullName>
    </submittedName>
</protein>
<evidence type="ECO:0000313" key="3">
    <source>
        <dbReference type="Proteomes" id="UP000292235"/>
    </source>
</evidence>
<dbReference type="EMBL" id="CP036455">
    <property type="protein sequence ID" value="QBI56106.1"/>
    <property type="molecule type" value="Genomic_DNA"/>
</dbReference>
<evidence type="ECO:0000256" key="1">
    <source>
        <dbReference type="SAM" id="MobiDB-lite"/>
    </source>
</evidence>
<proteinExistence type="predicted"/>
<feature type="region of interest" description="Disordered" evidence="1">
    <location>
        <begin position="278"/>
        <end position="309"/>
    </location>
</feature>
<keyword evidence="3" id="KW-1185">Reference proteome</keyword>
<accession>A0A4P6Q5T5</accession>
<feature type="compositionally biased region" description="Polar residues" evidence="1">
    <location>
        <begin position="300"/>
        <end position="309"/>
    </location>
</feature>
<gene>
    <name evidence="2" type="ORF">EKD16_21760</name>
</gene>
<organism evidence="2 3">
    <name type="scientific">Streptomonospora litoralis</name>
    <dbReference type="NCBI Taxonomy" id="2498135"/>
    <lineage>
        <taxon>Bacteria</taxon>
        <taxon>Bacillati</taxon>
        <taxon>Actinomycetota</taxon>
        <taxon>Actinomycetes</taxon>
        <taxon>Streptosporangiales</taxon>
        <taxon>Nocardiopsidaceae</taxon>
        <taxon>Streptomonospora</taxon>
    </lineage>
</organism>
<feature type="compositionally biased region" description="Basic and acidic residues" evidence="1">
    <location>
        <begin position="220"/>
        <end position="243"/>
    </location>
</feature>
<dbReference type="OrthoDB" id="3427298at2"/>